<dbReference type="Proteomes" id="UP000248168">
    <property type="component" value="Unassembled WGS sequence"/>
</dbReference>
<gene>
    <name evidence="2" type="ORF">NITLEN_90032</name>
</gene>
<evidence type="ECO:0000313" key="2">
    <source>
        <dbReference type="EMBL" id="SPP66777.1"/>
    </source>
</evidence>
<dbReference type="EMBL" id="OUNR01000022">
    <property type="protein sequence ID" value="SPP66777.1"/>
    <property type="molecule type" value="Genomic_DNA"/>
</dbReference>
<reference evidence="3" key="1">
    <citation type="submission" date="2018-04" db="EMBL/GenBank/DDBJ databases">
        <authorList>
            <person name="Lucker S."/>
            <person name="Sakoula D."/>
        </authorList>
    </citation>
    <scope>NUCLEOTIDE SEQUENCE [LARGE SCALE GENOMIC DNA]</scope>
</reference>
<dbReference type="AlphaFoldDB" id="A0A330LBV0"/>
<protein>
    <recommendedName>
        <fullName evidence="4">Copper type II ascorbate-dependent monooxygenase C-terminal domain-containing protein</fullName>
    </recommendedName>
</protein>
<evidence type="ECO:0000256" key="1">
    <source>
        <dbReference type="SAM" id="MobiDB-lite"/>
    </source>
</evidence>
<feature type="region of interest" description="Disordered" evidence="1">
    <location>
        <begin position="1"/>
        <end position="24"/>
    </location>
</feature>
<sequence>MEAAHAAPCTPMKDSSAPGIPASPHTRAQTFPIASPPLGDFMYWMLVLMITMLMGAPAFADGGHDHHAVPTLKNQTTTTVTIKDDTVTLTFGPIDLPTSHDGDLAASMPKHNFQLPEDMYMVGYKSAVFTKEGKELPRNYLHHILMMNNTKPSVSCQGEPLFFAGAGLEMTEARFPDGYGVKLAKGDHLMSVVAFYHKAPPTKNVMASFTMYMAPKSKPVKEMEVYQVGVNIVCYSKFGSRGADQTDEGIEIRPGVQVHTAPLKFSMDGCVKFAYPHGHDELLMIALEDRVNKRTLLRTVPDVDLDGTFREFPPHQVYKDSHGFSVMQTGEYDMVMVHHHPLQKTEFQHGMGNYLLYMTPGACHTTDIARAIR</sequence>
<keyword evidence="3" id="KW-1185">Reference proteome</keyword>
<name>A0A330LBV0_9BACT</name>
<accession>A0A330LBV0</accession>
<organism evidence="2 3">
    <name type="scientific">Nitrospira lenta</name>
    <dbReference type="NCBI Taxonomy" id="1436998"/>
    <lineage>
        <taxon>Bacteria</taxon>
        <taxon>Pseudomonadati</taxon>
        <taxon>Nitrospirota</taxon>
        <taxon>Nitrospiria</taxon>
        <taxon>Nitrospirales</taxon>
        <taxon>Nitrospiraceae</taxon>
        <taxon>Nitrospira</taxon>
    </lineage>
</organism>
<dbReference type="InParanoid" id="A0A330LBV0"/>
<evidence type="ECO:0000313" key="3">
    <source>
        <dbReference type="Proteomes" id="UP000248168"/>
    </source>
</evidence>
<proteinExistence type="predicted"/>
<evidence type="ECO:0008006" key="4">
    <source>
        <dbReference type="Google" id="ProtNLM"/>
    </source>
</evidence>